<proteinExistence type="predicted"/>
<reference evidence="6" key="1">
    <citation type="journal article" date="2019" name="Int. J. Syst. Evol. Microbiol.">
        <title>The Global Catalogue of Microorganisms (GCM) 10K type strain sequencing project: providing services to taxonomists for standard genome sequencing and annotation.</title>
        <authorList>
            <consortium name="The Broad Institute Genomics Platform"/>
            <consortium name="The Broad Institute Genome Sequencing Center for Infectious Disease"/>
            <person name="Wu L."/>
            <person name="Ma J."/>
        </authorList>
    </citation>
    <scope>NUCLEOTIDE SEQUENCE [LARGE SCALE GENOMIC DNA]</scope>
    <source>
        <strain evidence="6">CCUG 56698</strain>
    </source>
</reference>
<accession>A0ABW2SL76</accession>
<dbReference type="EMBL" id="JBHTEF010000001">
    <property type="protein sequence ID" value="MFC7580103.1"/>
    <property type="molecule type" value="Genomic_DNA"/>
</dbReference>
<evidence type="ECO:0000259" key="4">
    <source>
        <dbReference type="SMART" id="SM01027"/>
    </source>
</evidence>
<dbReference type="Pfam" id="PF07521">
    <property type="entry name" value="RMMBL"/>
    <property type="match status" value="1"/>
</dbReference>
<dbReference type="Pfam" id="PF00753">
    <property type="entry name" value="Lactamase_B"/>
    <property type="match status" value="1"/>
</dbReference>
<organism evidence="5 6">
    <name type="scientific">Schaalia naturae</name>
    <dbReference type="NCBI Taxonomy" id="635203"/>
    <lineage>
        <taxon>Bacteria</taxon>
        <taxon>Bacillati</taxon>
        <taxon>Actinomycetota</taxon>
        <taxon>Actinomycetes</taxon>
        <taxon>Actinomycetales</taxon>
        <taxon>Actinomycetaceae</taxon>
        <taxon>Schaalia</taxon>
    </lineage>
</organism>
<dbReference type="SUPFAM" id="SSF56281">
    <property type="entry name" value="Metallo-hydrolase/oxidoreductase"/>
    <property type="match status" value="1"/>
</dbReference>
<dbReference type="Pfam" id="PF10996">
    <property type="entry name" value="Beta-Casp"/>
    <property type="match status" value="1"/>
</dbReference>
<dbReference type="PANTHER" id="PTHR11203:SF37">
    <property type="entry name" value="INTEGRATOR COMPLEX SUBUNIT 11"/>
    <property type="match status" value="1"/>
</dbReference>
<dbReference type="InterPro" id="IPR011108">
    <property type="entry name" value="RMMBL"/>
</dbReference>
<gene>
    <name evidence="5" type="ORF">ACFQWG_02560</name>
</gene>
<protein>
    <submittedName>
        <fullName evidence="5">MBL fold metallo-hydrolase RNA specificity domain-containing protein</fullName>
    </submittedName>
</protein>
<evidence type="ECO:0000256" key="2">
    <source>
        <dbReference type="SAM" id="MobiDB-lite"/>
    </source>
</evidence>
<dbReference type="RefSeq" id="WP_380971810.1">
    <property type="nucleotide sequence ID" value="NZ_JBHTEF010000001.1"/>
</dbReference>
<evidence type="ECO:0000313" key="5">
    <source>
        <dbReference type="EMBL" id="MFC7580103.1"/>
    </source>
</evidence>
<dbReference type="CDD" id="cd16295">
    <property type="entry name" value="TTHA0252-CPSF-like_MBL-fold"/>
    <property type="match status" value="1"/>
</dbReference>
<dbReference type="Proteomes" id="UP001596527">
    <property type="component" value="Unassembled WGS sequence"/>
</dbReference>
<name>A0ABW2SL76_9ACTO</name>
<dbReference type="Gene3D" id="3.40.50.10890">
    <property type="match status" value="1"/>
</dbReference>
<feature type="domain" description="Metallo-beta-lactamase" evidence="3">
    <location>
        <begin position="9"/>
        <end position="238"/>
    </location>
</feature>
<keyword evidence="6" id="KW-1185">Reference proteome</keyword>
<evidence type="ECO:0000259" key="3">
    <source>
        <dbReference type="SMART" id="SM00849"/>
    </source>
</evidence>
<dbReference type="Gene3D" id="3.60.15.10">
    <property type="entry name" value="Ribonuclease Z/Hydroxyacylglutathione hydrolase-like"/>
    <property type="match status" value="1"/>
</dbReference>
<dbReference type="InterPro" id="IPR022712">
    <property type="entry name" value="Beta_Casp"/>
</dbReference>
<dbReference type="SMART" id="SM00849">
    <property type="entry name" value="Lactamase_B"/>
    <property type="match status" value="1"/>
</dbReference>
<feature type="region of interest" description="Disordered" evidence="2">
    <location>
        <begin position="224"/>
        <end position="244"/>
    </location>
</feature>
<dbReference type="PANTHER" id="PTHR11203">
    <property type="entry name" value="CLEAVAGE AND POLYADENYLATION SPECIFICITY FACTOR FAMILY MEMBER"/>
    <property type="match status" value="1"/>
</dbReference>
<sequence>MGSTTLSFLGAAGTVTGSQHLLTIDTEAPGSADPLRRRRILVDAGMFQGEKRLRLMNWSDFPVPPAAIGDVLLTHAHLDHCGLLPRLAAAGFRGRIWATPGTCELTRIVLLDAAHLQERDAAHAADRGYSRHRVPRPLYTVADVEATLPLLREIGFDAPLDLGGGVTAQWTPAGHILGSASIRVATPHGSVVFSGDLGRPEHPVLRPRRVPEGADIAVVESTYGDREHPDSAELARSGAAPPEAHEPLADAIRRTVDRGGSVLVPAFAVDRTEVVLKVLSDMTEDGRIPQVPVYVDSPMALASLRVYRAREHAGELRAEADGLRLPALDLREVRDVQDSQRLNAPDRPCLIISASGMATGGRVLHHLEHMLPDPRHCVVLTGYQAAGTRGRALAEGARALKMYGVYVAVRAEVLQDSEFSVHADASELVEWVRGLSPAPRGVFCVHGEPGPAGALADRLGEELGVVAVVPAQGETVRVGGPGSR</sequence>
<comment type="caution">
    <text evidence="5">The sequence shown here is derived from an EMBL/GenBank/DDBJ whole genome shotgun (WGS) entry which is preliminary data.</text>
</comment>
<dbReference type="SMART" id="SM01027">
    <property type="entry name" value="Beta-Casp"/>
    <property type="match status" value="1"/>
</dbReference>
<dbReference type="InterPro" id="IPR001279">
    <property type="entry name" value="Metallo-B-lactamas"/>
</dbReference>
<dbReference type="InterPro" id="IPR036866">
    <property type="entry name" value="RibonucZ/Hydroxyglut_hydro"/>
</dbReference>
<evidence type="ECO:0000313" key="6">
    <source>
        <dbReference type="Proteomes" id="UP001596527"/>
    </source>
</evidence>
<evidence type="ECO:0000256" key="1">
    <source>
        <dbReference type="ARBA" id="ARBA00022801"/>
    </source>
</evidence>
<keyword evidence="1" id="KW-0378">Hydrolase</keyword>
<dbReference type="InterPro" id="IPR050698">
    <property type="entry name" value="MBL"/>
</dbReference>
<feature type="domain" description="Beta-Casp" evidence="4">
    <location>
        <begin position="272"/>
        <end position="393"/>
    </location>
</feature>
<feature type="compositionally biased region" description="Basic and acidic residues" evidence="2">
    <location>
        <begin position="224"/>
        <end position="233"/>
    </location>
</feature>